<name>A0A2G5UG58_9PELO</name>
<dbReference type="STRING" id="1611254.A0A2G5UG58"/>
<dbReference type="EMBL" id="PDUG01000003">
    <property type="protein sequence ID" value="PIC38443.1"/>
    <property type="molecule type" value="Genomic_DNA"/>
</dbReference>
<feature type="compositionally biased region" description="Polar residues" evidence="1">
    <location>
        <begin position="712"/>
        <end position="721"/>
    </location>
</feature>
<evidence type="ECO:0000256" key="1">
    <source>
        <dbReference type="SAM" id="MobiDB-lite"/>
    </source>
</evidence>
<gene>
    <name evidence="2" type="primary">Cni-C44F1.1</name>
    <name evidence="2" type="synonym">Cnig_chr_III.g10456</name>
    <name evidence="2" type="ORF">B9Z55_010456</name>
</gene>
<evidence type="ECO:0000313" key="3">
    <source>
        <dbReference type="Proteomes" id="UP000230233"/>
    </source>
</evidence>
<feature type="region of interest" description="Disordered" evidence="1">
    <location>
        <begin position="693"/>
        <end position="747"/>
    </location>
</feature>
<dbReference type="AlphaFoldDB" id="A0A2G5UG58"/>
<accession>A0A2G5UG58</accession>
<keyword evidence="3" id="KW-1185">Reference proteome</keyword>
<protein>
    <submittedName>
        <fullName evidence="2">Uncharacterized protein</fullName>
    </submittedName>
</protein>
<dbReference type="Proteomes" id="UP000230233">
    <property type="component" value="Chromosome III"/>
</dbReference>
<feature type="compositionally biased region" description="Basic and acidic residues" evidence="1">
    <location>
        <begin position="724"/>
        <end position="733"/>
    </location>
</feature>
<sequence length="747" mass="84449">MGMTSLSANLKRKPCAIDNLLEAKRSLNLSQMQQELASLCDKKLEFLRAQKRASLFVDSRRIGAPSVMIEFPNLFKKACSLPLEDLEEQKRLIEDIVKESIVIEWPRVFPGVYSDQPETELDFAPLIHRARNVVKCRTSHPTMRVKIYAISEGNEMSCPQIVEAFYRASLVKLGSDSPDSKYRQLAGKMILTQREGIAATKSAEQSGAVVNAEGKLLCSQSSSNAQILIFANQLQESNVRTTSLKYENGFLCATFPEMGVTLNSMVDRRQLSTRYAIQVEVHLNIDNKMIVVHTLVSHPFLIAITNDQTEPLLQSIFWNRLLNCDQYDGAEIFPEKNKLPWGILRQAIRAFIKSQIPQARFLTEYELRHVQAMLLLPRILRCSDLSDLQLIEINLFGSIGTQKRDLHEEMRRLRNRLLSESILDSFPVDRKEFITEKCISVLDMSTELAHTTWQWLHKSCEMIQDVGHKLCPSPACDKKSSKTKKQMAACEDYQTVISLFNKGFITFCSTQKAATSFAYIERNSSMLIRFCDENIGHFSICYGLENGKPKLGSISAEQVKDFKQGLPEMLIDEHFPSKYHSLIKMSLDENEDSITAVRKRDVFHTYKTERRSVESVSIMDNETNRIDVLSGALLLRQSPSPQSLNPPLIQHFDIASIANNNSTLAQSIFPLLHTLSGNLDIGSLLKNFSESNKEIEDPDDANLSDTSGEDAATSSIASLLQNSESHEEEEHNESGNNLSQLLLKQYH</sequence>
<organism evidence="2 3">
    <name type="scientific">Caenorhabditis nigoni</name>
    <dbReference type="NCBI Taxonomy" id="1611254"/>
    <lineage>
        <taxon>Eukaryota</taxon>
        <taxon>Metazoa</taxon>
        <taxon>Ecdysozoa</taxon>
        <taxon>Nematoda</taxon>
        <taxon>Chromadorea</taxon>
        <taxon>Rhabditida</taxon>
        <taxon>Rhabditina</taxon>
        <taxon>Rhabditomorpha</taxon>
        <taxon>Rhabditoidea</taxon>
        <taxon>Rhabditidae</taxon>
        <taxon>Peloderinae</taxon>
        <taxon>Caenorhabditis</taxon>
    </lineage>
</organism>
<comment type="caution">
    <text evidence="2">The sequence shown here is derived from an EMBL/GenBank/DDBJ whole genome shotgun (WGS) entry which is preliminary data.</text>
</comment>
<proteinExistence type="predicted"/>
<evidence type="ECO:0000313" key="2">
    <source>
        <dbReference type="EMBL" id="PIC38443.1"/>
    </source>
</evidence>
<dbReference type="OrthoDB" id="5865157at2759"/>
<reference evidence="3" key="1">
    <citation type="submission" date="2017-10" db="EMBL/GenBank/DDBJ databases">
        <title>Rapid genome shrinkage in a self-fertile nematode reveals novel sperm competition proteins.</title>
        <authorList>
            <person name="Yin D."/>
            <person name="Schwarz E.M."/>
            <person name="Thomas C.G."/>
            <person name="Felde R.L."/>
            <person name="Korf I.F."/>
            <person name="Cutter A.D."/>
            <person name="Schartner C.M."/>
            <person name="Ralston E.J."/>
            <person name="Meyer B.J."/>
            <person name="Haag E.S."/>
        </authorList>
    </citation>
    <scope>NUCLEOTIDE SEQUENCE [LARGE SCALE GENOMIC DNA]</scope>
    <source>
        <strain evidence="3">JU1422</strain>
    </source>
</reference>